<proteinExistence type="predicted"/>
<dbReference type="Proteomes" id="UP000050794">
    <property type="component" value="Unassembled WGS sequence"/>
</dbReference>
<evidence type="ECO:0000313" key="1">
    <source>
        <dbReference type="EMBL" id="VDM46553.1"/>
    </source>
</evidence>
<dbReference type="WBParaSite" id="TCNE_0001523301-mRNA-1">
    <property type="protein sequence ID" value="TCNE_0001523301-mRNA-1"/>
    <property type="gene ID" value="TCNE_0001523301"/>
</dbReference>
<organism evidence="2 3">
    <name type="scientific">Toxocara canis</name>
    <name type="common">Canine roundworm</name>
    <dbReference type="NCBI Taxonomy" id="6265"/>
    <lineage>
        <taxon>Eukaryota</taxon>
        <taxon>Metazoa</taxon>
        <taxon>Ecdysozoa</taxon>
        <taxon>Nematoda</taxon>
        <taxon>Chromadorea</taxon>
        <taxon>Rhabditida</taxon>
        <taxon>Spirurina</taxon>
        <taxon>Ascaridomorpha</taxon>
        <taxon>Ascaridoidea</taxon>
        <taxon>Toxocaridae</taxon>
        <taxon>Toxocara</taxon>
    </lineage>
</organism>
<gene>
    <name evidence="1" type="ORF">TCNE_LOCUS15232</name>
</gene>
<reference evidence="3" key="1">
    <citation type="submission" date="2016-06" db="UniProtKB">
        <authorList>
            <consortium name="WormBaseParasite"/>
        </authorList>
    </citation>
    <scope>IDENTIFICATION</scope>
</reference>
<dbReference type="EMBL" id="UYWY01022719">
    <property type="protein sequence ID" value="VDM46553.1"/>
    <property type="molecule type" value="Genomic_DNA"/>
</dbReference>
<dbReference type="AlphaFoldDB" id="A0A183V3B2"/>
<evidence type="ECO:0000313" key="3">
    <source>
        <dbReference type="WBParaSite" id="TCNE_0001523301-mRNA-1"/>
    </source>
</evidence>
<reference evidence="1 2" key="2">
    <citation type="submission" date="2018-11" db="EMBL/GenBank/DDBJ databases">
        <authorList>
            <consortium name="Pathogen Informatics"/>
        </authorList>
    </citation>
    <scope>NUCLEOTIDE SEQUENCE [LARGE SCALE GENOMIC DNA]</scope>
</reference>
<protein>
    <submittedName>
        <fullName evidence="3">Transposase</fullName>
    </submittedName>
</protein>
<accession>A0A183V3B2</accession>
<evidence type="ECO:0000313" key="2">
    <source>
        <dbReference type="Proteomes" id="UP000050794"/>
    </source>
</evidence>
<keyword evidence="2" id="KW-1185">Reference proteome</keyword>
<sequence>MDRVYRPQSANVLCAVSTTKLMLNKRMKDITTGRQAYQSGDAVEYLYTYGRRGALKAEPLVHIDPGKGEGDRVEQVNALRR</sequence>
<name>A0A183V3B2_TOXCA</name>